<evidence type="ECO:0000256" key="3">
    <source>
        <dbReference type="ARBA" id="ARBA00022517"/>
    </source>
</evidence>
<name>A0A9W7YE65_9FUNG</name>
<evidence type="ECO:0000313" key="8">
    <source>
        <dbReference type="EMBL" id="KAJ1732884.1"/>
    </source>
</evidence>
<proteinExistence type="inferred from homology"/>
<dbReference type="OrthoDB" id="441771at2759"/>
<dbReference type="AlphaFoldDB" id="A0A9W7YE65"/>
<accession>A0A9W7YE65</accession>
<comment type="caution">
    <text evidence="8">The sequence shown here is derived from an EMBL/GenBank/DDBJ whole genome shotgun (WGS) entry which is preliminary data.</text>
</comment>
<feature type="region of interest" description="Disordered" evidence="7">
    <location>
        <begin position="257"/>
        <end position="278"/>
    </location>
</feature>
<dbReference type="PANTHER" id="PTHR23183:SF0">
    <property type="entry name" value="NUCLEOLAR PROTEIN 14"/>
    <property type="match status" value="1"/>
</dbReference>
<comment type="function">
    <text evidence="6">Involved in nucleolar processing of pre-18S ribosomal RNA. Has a role in the nuclear export of 40S pre-ribosomal subunit to the cytoplasm.</text>
</comment>
<dbReference type="GO" id="GO:0032040">
    <property type="term" value="C:small-subunit processome"/>
    <property type="evidence" value="ECO:0007669"/>
    <property type="project" value="InterPro"/>
</dbReference>
<dbReference type="PANTHER" id="PTHR23183">
    <property type="entry name" value="NOP14"/>
    <property type="match status" value="1"/>
</dbReference>
<feature type="region of interest" description="Disordered" evidence="7">
    <location>
        <begin position="154"/>
        <end position="189"/>
    </location>
</feature>
<evidence type="ECO:0000256" key="4">
    <source>
        <dbReference type="ARBA" id="ARBA00022552"/>
    </source>
</evidence>
<feature type="region of interest" description="Disordered" evidence="7">
    <location>
        <begin position="15"/>
        <end position="109"/>
    </location>
</feature>
<keyword evidence="4" id="KW-0698">rRNA processing</keyword>
<dbReference type="Proteomes" id="UP001143981">
    <property type="component" value="Unassembled WGS sequence"/>
</dbReference>
<gene>
    <name evidence="8" type="primary">NOP14</name>
    <name evidence="8" type="ORF">LPJ61_001829</name>
</gene>
<evidence type="ECO:0000256" key="7">
    <source>
        <dbReference type="SAM" id="MobiDB-lite"/>
    </source>
</evidence>
<evidence type="ECO:0000313" key="9">
    <source>
        <dbReference type="Proteomes" id="UP001143981"/>
    </source>
</evidence>
<dbReference type="Pfam" id="PF04147">
    <property type="entry name" value="Nop14"/>
    <property type="match status" value="1"/>
</dbReference>
<dbReference type="GO" id="GO:0030692">
    <property type="term" value="C:Noc4p-Nop14p complex"/>
    <property type="evidence" value="ECO:0007669"/>
    <property type="project" value="TreeGrafter"/>
</dbReference>
<keyword evidence="9" id="KW-1185">Reference proteome</keyword>
<dbReference type="InterPro" id="IPR007276">
    <property type="entry name" value="Nop14"/>
</dbReference>
<reference evidence="8" key="1">
    <citation type="submission" date="2022-07" db="EMBL/GenBank/DDBJ databases">
        <title>Phylogenomic reconstructions and comparative analyses of Kickxellomycotina fungi.</title>
        <authorList>
            <person name="Reynolds N.K."/>
            <person name="Stajich J.E."/>
            <person name="Barry K."/>
            <person name="Grigoriev I.V."/>
            <person name="Crous P."/>
            <person name="Smith M.E."/>
        </authorList>
    </citation>
    <scope>NUCLEOTIDE SEQUENCE</scope>
    <source>
        <strain evidence="8">BCRC 34381</strain>
    </source>
</reference>
<organism evidence="8 9">
    <name type="scientific">Coemansia biformis</name>
    <dbReference type="NCBI Taxonomy" id="1286918"/>
    <lineage>
        <taxon>Eukaryota</taxon>
        <taxon>Fungi</taxon>
        <taxon>Fungi incertae sedis</taxon>
        <taxon>Zoopagomycota</taxon>
        <taxon>Kickxellomycotina</taxon>
        <taxon>Kickxellomycetes</taxon>
        <taxon>Kickxellales</taxon>
        <taxon>Kickxellaceae</taxon>
        <taxon>Coemansia</taxon>
    </lineage>
</organism>
<evidence type="ECO:0000256" key="6">
    <source>
        <dbReference type="ARBA" id="ARBA00024695"/>
    </source>
</evidence>
<feature type="compositionally biased region" description="Acidic residues" evidence="7">
    <location>
        <begin position="396"/>
        <end position="405"/>
    </location>
</feature>
<comment type="subcellular location">
    <subcellularLocation>
        <location evidence="1">Nucleus</location>
        <location evidence="1">Nucleolus</location>
    </subcellularLocation>
</comment>
<feature type="compositionally biased region" description="Basic and acidic residues" evidence="7">
    <location>
        <begin position="19"/>
        <end position="36"/>
    </location>
</feature>
<feature type="region of interest" description="Disordered" evidence="7">
    <location>
        <begin position="357"/>
        <end position="526"/>
    </location>
</feature>
<dbReference type="GO" id="GO:0030490">
    <property type="term" value="P:maturation of SSU-rRNA"/>
    <property type="evidence" value="ECO:0007669"/>
    <property type="project" value="TreeGrafter"/>
</dbReference>
<keyword evidence="5" id="KW-0539">Nucleus</keyword>
<feature type="compositionally biased region" description="Basic and acidic residues" evidence="7">
    <location>
        <begin position="154"/>
        <end position="168"/>
    </location>
</feature>
<comment type="similarity">
    <text evidence="2">Belongs to the NOP14 family.</text>
</comment>
<protein>
    <submittedName>
        <fullName evidence="8">Nucleolar complex protein 14</fullName>
    </submittedName>
</protein>
<sequence>MTGPFACDLPAAVAPAAEDTAKDAADLAPSRGDHPLNEAGHGNGHNPHDELSQSNMGTHNAVKRSTGGKQSSLKKLRTALSKAGITGPKANTSKRAKQRVQKDAKDERRVKLQGIQSALNPYELQMNRKKLDILGLKRRDDVVNVAQARQRAVERRKETLGKEREQKGKRGGIVDQRIGENDASMDPEERMLKRFTVERQKRGSSGGLFNLEDSDVEEGIVSLTHFGRTLDEIDNLNDMVGSDYDDDNGPAGNIEASEVSSSHFGGFGTGNDGEPARKKSKAEVMQEIIAKSKQYKHERQMLKEQDDGVRRELDDDFESVRALLFANKDKTAASILPKDEHDETYDAHVRNLAFEKRARPQDRLKTEAEKARAEMERLERAERHRIRRMDGLPSDSESDGDDSDADMPGYKASNKRRPEADDLGDDFGAAPDSGEADSHVAGVSLGAGLGVRGAADDSGSEEEDGSDDDDGSEEEDGSDGDDGSGDDDGSDLEESADEQPRGAGSKASAAARAASGKSGSAITAPGDELPYTFAAPADYDAWVELAGGYSVDQQLVVVRRLRTLYHIRLAPQNKEKLAALAVILVEHVAVLSAQEPPVTGASIDELTKHIGELADVDAERFGEHCRQEIIGIHGRIVAGIRASSGDITKPGSEGLRASDLVLMRMFVSLFSSSDRYHSVITPMLVAMGQHLSQYTFATLGDVASGLILVGIAHEAQRLSRRLMPETVNYVFSVLAAAVCSPNDAADWAGPFPLSRRQREAFAALRIGASDKCSDPAKAFGVPWAWATSAAAKLTADEKYSILRAALMLARRLADCYFALPAFVELFAPLELLVAKVSDRLPQFKLHQAPPAVTKEVTGLREHLTEQLQQAQASRVPLKLQHHRPLAIASVAPRFESNYSLDVHYDPDRARGETTKLRRQLGRERRGAVRELRRDAQFIATERLHDQLEKDKQYAAKMKKAWSVLETDQSEMKKMDKLRIKERKRKI</sequence>
<feature type="compositionally biased region" description="Basic and acidic residues" evidence="7">
    <location>
        <begin position="100"/>
        <end position="109"/>
    </location>
</feature>
<evidence type="ECO:0000256" key="1">
    <source>
        <dbReference type="ARBA" id="ARBA00004604"/>
    </source>
</evidence>
<evidence type="ECO:0000256" key="5">
    <source>
        <dbReference type="ARBA" id="ARBA00023242"/>
    </source>
</evidence>
<feature type="compositionally biased region" description="Basic and acidic residues" evidence="7">
    <location>
        <begin position="357"/>
        <end position="382"/>
    </location>
</feature>
<evidence type="ECO:0000256" key="2">
    <source>
        <dbReference type="ARBA" id="ARBA00007466"/>
    </source>
</evidence>
<feature type="compositionally biased region" description="Acidic residues" evidence="7">
    <location>
        <begin position="458"/>
        <end position="497"/>
    </location>
</feature>
<feature type="compositionally biased region" description="Low complexity" evidence="7">
    <location>
        <begin position="501"/>
        <end position="521"/>
    </location>
</feature>
<dbReference type="EMBL" id="JANBOI010000186">
    <property type="protein sequence ID" value="KAJ1732884.1"/>
    <property type="molecule type" value="Genomic_DNA"/>
</dbReference>
<keyword evidence="3" id="KW-0690">Ribosome biogenesis</keyword>